<dbReference type="GO" id="GO:0004401">
    <property type="term" value="F:histidinol-phosphatase activity"/>
    <property type="evidence" value="ECO:0007669"/>
    <property type="project" value="UniProtKB-UniRule"/>
</dbReference>
<dbReference type="GO" id="GO:0000105">
    <property type="term" value="P:L-histidine biosynthetic process"/>
    <property type="evidence" value="ECO:0007669"/>
    <property type="project" value="UniProtKB-UniRule"/>
</dbReference>
<evidence type="ECO:0000256" key="7">
    <source>
        <dbReference type="ARBA" id="ARBA00049158"/>
    </source>
</evidence>
<dbReference type="InterPro" id="IPR010140">
    <property type="entry name" value="Histidinol_P_phosphatase_HisJ"/>
</dbReference>
<dbReference type="PANTHER" id="PTHR21039:SF0">
    <property type="entry name" value="HISTIDINOL-PHOSPHATASE"/>
    <property type="match status" value="1"/>
</dbReference>
<evidence type="ECO:0000256" key="2">
    <source>
        <dbReference type="ARBA" id="ARBA00009152"/>
    </source>
</evidence>
<dbReference type="PANTHER" id="PTHR21039">
    <property type="entry name" value="HISTIDINOL PHOSPHATASE-RELATED"/>
    <property type="match status" value="1"/>
</dbReference>
<dbReference type="InterPro" id="IPR016195">
    <property type="entry name" value="Pol/histidinol_Pase-like"/>
</dbReference>
<protein>
    <recommendedName>
        <fullName evidence="3 8">Histidinol-phosphatase</fullName>
        <shortName evidence="8">HolPase</shortName>
        <ecNumber evidence="3 8">3.1.3.15</ecNumber>
    </recommendedName>
</protein>
<dbReference type="EC" id="3.1.3.15" evidence="3 8"/>
<keyword evidence="11" id="KW-1185">Reference proteome</keyword>
<evidence type="ECO:0000256" key="3">
    <source>
        <dbReference type="ARBA" id="ARBA00013085"/>
    </source>
</evidence>
<comment type="pathway">
    <text evidence="1 8">Amino-acid biosynthesis; L-histidine biosynthesis; L-histidine from 5-phospho-alpha-D-ribose 1-diphosphate: step 8/9.</text>
</comment>
<dbReference type="Pfam" id="PF02811">
    <property type="entry name" value="PHP"/>
    <property type="match status" value="1"/>
</dbReference>
<keyword evidence="6 8" id="KW-0368">Histidine biosynthesis</keyword>
<comment type="catalytic activity">
    <reaction evidence="7 8">
        <text>L-histidinol phosphate + H2O = L-histidinol + phosphate</text>
        <dbReference type="Rhea" id="RHEA:14465"/>
        <dbReference type="ChEBI" id="CHEBI:15377"/>
        <dbReference type="ChEBI" id="CHEBI:43474"/>
        <dbReference type="ChEBI" id="CHEBI:57699"/>
        <dbReference type="ChEBI" id="CHEBI:57980"/>
        <dbReference type="EC" id="3.1.3.15"/>
    </reaction>
</comment>
<evidence type="ECO:0000313" key="11">
    <source>
        <dbReference type="Proteomes" id="UP000436047"/>
    </source>
</evidence>
<dbReference type="EMBL" id="VUMI01000102">
    <property type="protein sequence ID" value="MSS92011.1"/>
    <property type="molecule type" value="Genomic_DNA"/>
</dbReference>
<dbReference type="GeneID" id="86056927"/>
<evidence type="ECO:0000256" key="6">
    <source>
        <dbReference type="ARBA" id="ARBA00023102"/>
    </source>
</evidence>
<organism evidence="10 11">
    <name type="scientific">Eisenbergiella porci</name>
    <dbReference type="NCBI Taxonomy" id="2652274"/>
    <lineage>
        <taxon>Bacteria</taxon>
        <taxon>Bacillati</taxon>
        <taxon>Bacillota</taxon>
        <taxon>Clostridia</taxon>
        <taxon>Lachnospirales</taxon>
        <taxon>Lachnospiraceae</taxon>
        <taxon>Eisenbergiella</taxon>
    </lineage>
</organism>
<keyword evidence="4 8" id="KW-0028">Amino-acid biosynthesis</keyword>
<gene>
    <name evidence="10" type="ORF">FYJ45_28540</name>
</gene>
<dbReference type="Gene3D" id="3.20.20.140">
    <property type="entry name" value="Metal-dependent hydrolases"/>
    <property type="match status" value="1"/>
</dbReference>
<evidence type="ECO:0000313" key="10">
    <source>
        <dbReference type="EMBL" id="MSS92011.1"/>
    </source>
</evidence>
<dbReference type="RefSeq" id="WP_154468336.1">
    <property type="nucleotide sequence ID" value="NZ_VUMI01000102.1"/>
</dbReference>
<dbReference type="SUPFAM" id="SSF89550">
    <property type="entry name" value="PHP domain-like"/>
    <property type="match status" value="1"/>
</dbReference>
<evidence type="ECO:0000256" key="8">
    <source>
        <dbReference type="RuleBase" id="RU366003"/>
    </source>
</evidence>
<evidence type="ECO:0000256" key="1">
    <source>
        <dbReference type="ARBA" id="ARBA00004970"/>
    </source>
</evidence>
<evidence type="ECO:0000256" key="4">
    <source>
        <dbReference type="ARBA" id="ARBA00022605"/>
    </source>
</evidence>
<reference evidence="10 11" key="1">
    <citation type="submission" date="2019-08" db="EMBL/GenBank/DDBJ databases">
        <title>In-depth cultivation of the pig gut microbiome towards novel bacterial diversity and tailored functional studies.</title>
        <authorList>
            <person name="Wylensek D."/>
            <person name="Hitch T.C.A."/>
            <person name="Clavel T."/>
        </authorList>
    </citation>
    <scope>NUCLEOTIDE SEQUENCE [LARGE SCALE GENOMIC DNA]</scope>
    <source>
        <strain evidence="10 11">WCA-389-WT-23B</strain>
    </source>
</reference>
<dbReference type="GO" id="GO:0005737">
    <property type="term" value="C:cytoplasm"/>
    <property type="evidence" value="ECO:0007669"/>
    <property type="project" value="TreeGrafter"/>
</dbReference>
<sequence>MERSFPMIDAHVHLEKGSYTREWLQEFIFYAQERGIREIYFLEHTHIFRECSSLYSEMFQYNGYQQSWYCKKLEKSRPLTDYLLFADKMRRESFPVKVRFGLEVCYSQQYEKEIEKLKNSYSFDFLVGAVHFIDGWAFSHLRQPWKKEDCDLHKLYCRYYELLLKLADSGLFTGLAHPNSLQCFGAYPVGNYDEMYEELAGKLRRNGMYIEESSGLAINYGDRQLGMNRRMLEIMKKGKVSILTASDAHIPRNVGLYFRDMTDIIEKIDTGRQQRVEIHKGFIARKI</sequence>
<keyword evidence="5 8" id="KW-0378">Hydrolase</keyword>
<evidence type="ECO:0000259" key="9">
    <source>
        <dbReference type="Pfam" id="PF02811"/>
    </source>
</evidence>
<dbReference type="InterPro" id="IPR004013">
    <property type="entry name" value="PHP_dom"/>
</dbReference>
<dbReference type="UniPathway" id="UPA00031">
    <property type="reaction ID" value="UER00013"/>
</dbReference>
<feature type="domain" description="PHP" evidence="9">
    <location>
        <begin position="11"/>
        <end position="211"/>
    </location>
</feature>
<dbReference type="AlphaFoldDB" id="A0A6N7W9R2"/>
<dbReference type="Proteomes" id="UP000436047">
    <property type="component" value="Unassembled WGS sequence"/>
</dbReference>
<proteinExistence type="inferred from homology"/>
<comment type="similarity">
    <text evidence="2 8">Belongs to the PHP hydrolase family. HisK subfamily.</text>
</comment>
<comment type="caution">
    <text evidence="10">The sequence shown here is derived from an EMBL/GenBank/DDBJ whole genome shotgun (WGS) entry which is preliminary data.</text>
</comment>
<accession>A0A6N7W9R2</accession>
<name>A0A6N7W9R2_9FIRM</name>
<evidence type="ECO:0000256" key="5">
    <source>
        <dbReference type="ARBA" id="ARBA00022801"/>
    </source>
</evidence>